<protein>
    <recommendedName>
        <fullName evidence="3 13">Beta-ketoacyl-[acyl-carrier-protein] synthase III</fullName>
        <shortName evidence="13">Beta-ketoacyl-ACP synthase III</shortName>
        <shortName evidence="13">KAS III</shortName>
        <ecNumber evidence="3 13">2.3.1.180</ecNumber>
    </recommendedName>
    <alternativeName>
        <fullName evidence="13">3-oxoacyl-[acyl-carrier-protein] synthase 3</fullName>
    </alternativeName>
    <alternativeName>
        <fullName evidence="13">3-oxoacyl-[acyl-carrier-protein] synthase III</fullName>
    </alternativeName>
</protein>
<dbReference type="STRING" id="1156395.DBT_0841"/>
<dbReference type="NCBIfam" id="NF006829">
    <property type="entry name" value="PRK09352.1"/>
    <property type="match status" value="1"/>
</dbReference>
<keyword evidence="6 13" id="KW-0808">Transferase</keyword>
<keyword evidence="10 13" id="KW-0511">Multifunctional enzyme</keyword>
<dbReference type="GO" id="GO:0004315">
    <property type="term" value="F:3-oxoacyl-[acyl-carrier-protein] synthase activity"/>
    <property type="evidence" value="ECO:0007669"/>
    <property type="project" value="InterPro"/>
</dbReference>
<dbReference type="Pfam" id="PF08541">
    <property type="entry name" value="ACP_syn_III_C"/>
    <property type="match status" value="1"/>
</dbReference>
<keyword evidence="4 13" id="KW-0963">Cytoplasm</keyword>
<evidence type="ECO:0000256" key="9">
    <source>
        <dbReference type="ARBA" id="ARBA00023160"/>
    </source>
</evidence>
<comment type="caution">
    <text evidence="16">The sequence shown here is derived from an EMBL/GenBank/DDBJ whole genome shotgun (WGS) entry which is preliminary data.</text>
</comment>
<evidence type="ECO:0000256" key="4">
    <source>
        <dbReference type="ARBA" id="ARBA00022490"/>
    </source>
</evidence>
<dbReference type="AlphaFoldDB" id="A0A1B9F7M3"/>
<evidence type="ECO:0000256" key="8">
    <source>
        <dbReference type="ARBA" id="ARBA00023098"/>
    </source>
</evidence>
<evidence type="ECO:0000256" key="1">
    <source>
        <dbReference type="ARBA" id="ARBA00005194"/>
    </source>
</evidence>
<evidence type="ECO:0000256" key="11">
    <source>
        <dbReference type="ARBA" id="ARBA00023315"/>
    </source>
</evidence>
<dbReference type="InterPro" id="IPR013747">
    <property type="entry name" value="ACP_syn_III_C"/>
</dbReference>
<accession>A0A1B9F7M3</accession>
<proteinExistence type="inferred from homology"/>
<dbReference type="InterPro" id="IPR016039">
    <property type="entry name" value="Thiolase-like"/>
</dbReference>
<dbReference type="GO" id="GO:0044550">
    <property type="term" value="P:secondary metabolite biosynthetic process"/>
    <property type="evidence" value="ECO:0007669"/>
    <property type="project" value="TreeGrafter"/>
</dbReference>
<evidence type="ECO:0000256" key="6">
    <source>
        <dbReference type="ARBA" id="ARBA00022679"/>
    </source>
</evidence>
<dbReference type="Pfam" id="PF08545">
    <property type="entry name" value="ACP_syn_III"/>
    <property type="match status" value="1"/>
</dbReference>
<dbReference type="PANTHER" id="PTHR34069">
    <property type="entry name" value="3-OXOACYL-[ACYL-CARRIER-PROTEIN] SYNTHASE 3"/>
    <property type="match status" value="1"/>
</dbReference>
<comment type="function">
    <text evidence="13">Catalyzes the condensation reaction of fatty acid synthesis by the addition to an acyl acceptor of two carbons from malonyl-ACP. Catalyzes the first condensation reaction which initiates fatty acid synthesis and may therefore play a role in governing the total rate of fatty acid production. Possesses both acetoacetyl-ACP synthase and acetyl transacylase activities. Its substrate specificity determines the biosynthesis of branched-chain and/or straight-chain of fatty acids.</text>
</comment>
<evidence type="ECO:0000256" key="12">
    <source>
        <dbReference type="ARBA" id="ARBA00051096"/>
    </source>
</evidence>
<dbReference type="InterPro" id="IPR004655">
    <property type="entry name" value="FabH"/>
</dbReference>
<dbReference type="EC" id="2.3.1.180" evidence="3 13"/>
<dbReference type="FunFam" id="3.40.47.10:FF:000004">
    <property type="entry name" value="3-oxoacyl-[acyl-carrier-protein] synthase 3"/>
    <property type="match status" value="1"/>
</dbReference>
<evidence type="ECO:0000256" key="2">
    <source>
        <dbReference type="ARBA" id="ARBA00008642"/>
    </source>
</evidence>
<dbReference type="GO" id="GO:0005737">
    <property type="term" value="C:cytoplasm"/>
    <property type="evidence" value="ECO:0007669"/>
    <property type="project" value="UniProtKB-SubCell"/>
</dbReference>
<feature type="active site" evidence="13">
    <location>
        <position position="112"/>
    </location>
</feature>
<dbReference type="NCBIfam" id="TIGR00747">
    <property type="entry name" value="fabH"/>
    <property type="match status" value="1"/>
</dbReference>
<feature type="domain" description="Beta-ketoacyl-[acyl-carrier-protein] synthase III N-terminal" evidence="15">
    <location>
        <begin position="106"/>
        <end position="184"/>
    </location>
</feature>
<gene>
    <name evidence="13" type="primary">fabH</name>
    <name evidence="16" type="ORF">DBT_0841</name>
</gene>
<reference evidence="16 17" key="1">
    <citation type="submission" date="2016-06" db="EMBL/GenBank/DDBJ databases">
        <title>Respiratory ammonification of nitrate coupled to the oxidation of elemental sulfur in deep-sea autotrophic thermophilic bacteria.</title>
        <authorList>
            <person name="Slobodkina G.B."/>
            <person name="Mardanov A.V."/>
            <person name="Ravin N.V."/>
            <person name="Frolova A.A."/>
            <person name="Viryasiv M.B."/>
            <person name="Chernyh N.A."/>
            <person name="Bonch-Osmolovskaya E.A."/>
            <person name="Slobodkin A.I."/>
        </authorList>
    </citation>
    <scope>NUCLEOTIDE SEQUENCE [LARGE SCALE GENOMIC DNA]</scope>
    <source>
        <strain evidence="16 17">S69</strain>
    </source>
</reference>
<evidence type="ECO:0000256" key="5">
    <source>
        <dbReference type="ARBA" id="ARBA00022516"/>
    </source>
</evidence>
<evidence type="ECO:0000313" key="17">
    <source>
        <dbReference type="Proteomes" id="UP000093080"/>
    </source>
</evidence>
<keyword evidence="8 13" id="KW-0443">Lipid metabolism</keyword>
<name>A0A1B9F7M3_9BACT</name>
<comment type="similarity">
    <text evidence="2 13">Belongs to the thiolase-like superfamily. FabH family.</text>
</comment>
<sequence>MASIIIGTGSKIPEKVIHNKDLERFVNTSDEWIRTRTGIVERHIAGEGETNSGLATEAARRALEMAGLSPEEIDLVIVATLTPDMQMPSVACLVQNALGAKNAGAFDLSATCSGFLYGLTIADQFIRHKPSQKILVIGSEVLSKRVNWQDRSTCVLFGDGAGAVVLTGTSEDRGIVSTHLHADGSLWELLNIKGLGTKYPVTPEILEKGYQFIEMNGREVFKHAVRALESVTMEALEGAGWRGEEIDLFVPHQANMRIIEHLRNRLGLSREKVFINIDKYGNTSAASIPIALDEANRAGLLEPGSKVLMVAFGGGFTWGSVAMKW</sequence>
<comment type="subcellular location">
    <subcellularLocation>
        <location evidence="13">Cytoplasm</location>
    </subcellularLocation>
</comment>
<dbReference type="InterPro" id="IPR013751">
    <property type="entry name" value="ACP_syn_III_N"/>
</dbReference>
<comment type="subunit">
    <text evidence="13">Homodimer.</text>
</comment>
<evidence type="ECO:0000259" key="14">
    <source>
        <dbReference type="Pfam" id="PF08541"/>
    </source>
</evidence>
<dbReference type="Proteomes" id="UP000093080">
    <property type="component" value="Unassembled WGS sequence"/>
</dbReference>
<evidence type="ECO:0000256" key="13">
    <source>
        <dbReference type="HAMAP-Rule" id="MF_01815"/>
    </source>
</evidence>
<dbReference type="CDD" id="cd00830">
    <property type="entry name" value="KAS_III"/>
    <property type="match status" value="1"/>
</dbReference>
<dbReference type="GO" id="GO:0006633">
    <property type="term" value="P:fatty acid biosynthetic process"/>
    <property type="evidence" value="ECO:0007669"/>
    <property type="project" value="UniProtKB-UniRule"/>
</dbReference>
<keyword evidence="17" id="KW-1185">Reference proteome</keyword>
<dbReference type="EMBL" id="MAGO01000003">
    <property type="protein sequence ID" value="OCC15916.1"/>
    <property type="molecule type" value="Genomic_DNA"/>
</dbReference>
<comment type="catalytic activity">
    <reaction evidence="12">
        <text>malonyl-[ACP] + acetyl-CoA + H(+) = 3-oxobutanoyl-[ACP] + CO2 + CoA</text>
        <dbReference type="Rhea" id="RHEA:12080"/>
        <dbReference type="Rhea" id="RHEA-COMP:9623"/>
        <dbReference type="Rhea" id="RHEA-COMP:9625"/>
        <dbReference type="ChEBI" id="CHEBI:15378"/>
        <dbReference type="ChEBI" id="CHEBI:16526"/>
        <dbReference type="ChEBI" id="CHEBI:57287"/>
        <dbReference type="ChEBI" id="CHEBI:57288"/>
        <dbReference type="ChEBI" id="CHEBI:78449"/>
        <dbReference type="ChEBI" id="CHEBI:78450"/>
        <dbReference type="EC" id="2.3.1.180"/>
    </reaction>
    <physiologicalReaction direction="left-to-right" evidence="12">
        <dbReference type="Rhea" id="RHEA:12081"/>
    </physiologicalReaction>
</comment>
<comment type="pathway">
    <text evidence="1 13">Lipid metabolism; fatty acid biosynthesis.</text>
</comment>
<dbReference type="OrthoDB" id="9815506at2"/>
<feature type="active site" evidence="13">
    <location>
        <position position="282"/>
    </location>
</feature>
<evidence type="ECO:0000259" key="15">
    <source>
        <dbReference type="Pfam" id="PF08545"/>
    </source>
</evidence>
<keyword evidence="9 13" id="KW-0275">Fatty acid biosynthesis</keyword>
<dbReference type="Gene3D" id="3.40.47.10">
    <property type="match status" value="1"/>
</dbReference>
<evidence type="ECO:0000256" key="7">
    <source>
        <dbReference type="ARBA" id="ARBA00022832"/>
    </source>
</evidence>
<feature type="active site" evidence="13">
    <location>
        <position position="252"/>
    </location>
</feature>
<dbReference type="SUPFAM" id="SSF53901">
    <property type="entry name" value="Thiolase-like"/>
    <property type="match status" value="1"/>
</dbReference>
<evidence type="ECO:0000256" key="3">
    <source>
        <dbReference type="ARBA" id="ARBA00012333"/>
    </source>
</evidence>
<dbReference type="GO" id="GO:0033818">
    <property type="term" value="F:beta-ketoacyl-acyl-carrier-protein synthase III activity"/>
    <property type="evidence" value="ECO:0007669"/>
    <property type="project" value="UniProtKB-UniRule"/>
</dbReference>
<evidence type="ECO:0000256" key="10">
    <source>
        <dbReference type="ARBA" id="ARBA00023268"/>
    </source>
</evidence>
<feature type="domain" description="Beta-ketoacyl-[acyl-carrier-protein] synthase III C-terminal" evidence="14">
    <location>
        <begin position="236"/>
        <end position="325"/>
    </location>
</feature>
<keyword evidence="7 13" id="KW-0276">Fatty acid metabolism</keyword>
<keyword evidence="5 13" id="KW-0444">Lipid biosynthesis</keyword>
<dbReference type="PATRIC" id="fig|1156395.6.peg.854"/>
<evidence type="ECO:0000313" key="16">
    <source>
        <dbReference type="EMBL" id="OCC15916.1"/>
    </source>
</evidence>
<feature type="region of interest" description="ACP-binding" evidence="13">
    <location>
        <begin position="253"/>
        <end position="257"/>
    </location>
</feature>
<comment type="domain">
    <text evidence="13">The last Arg residue of the ACP-binding site is essential for the weak association between ACP/AcpP and FabH.</text>
</comment>
<keyword evidence="11 13" id="KW-0012">Acyltransferase</keyword>
<dbReference type="UniPathway" id="UPA00094"/>
<organism evidence="16 17">
    <name type="scientific">Dissulfuribacter thermophilus</name>
    <dbReference type="NCBI Taxonomy" id="1156395"/>
    <lineage>
        <taxon>Bacteria</taxon>
        <taxon>Pseudomonadati</taxon>
        <taxon>Thermodesulfobacteriota</taxon>
        <taxon>Dissulfuribacteria</taxon>
        <taxon>Dissulfuribacterales</taxon>
        <taxon>Dissulfuribacteraceae</taxon>
        <taxon>Dissulfuribacter</taxon>
    </lineage>
</organism>
<dbReference type="HAMAP" id="MF_01815">
    <property type="entry name" value="FabH"/>
    <property type="match status" value="1"/>
</dbReference>
<dbReference type="PANTHER" id="PTHR34069:SF2">
    <property type="entry name" value="BETA-KETOACYL-[ACYL-CARRIER-PROTEIN] SYNTHASE III"/>
    <property type="match status" value="1"/>
</dbReference>